<evidence type="ECO:0000256" key="1">
    <source>
        <dbReference type="SAM" id="Phobius"/>
    </source>
</evidence>
<keyword evidence="1" id="KW-0472">Membrane</keyword>
<keyword evidence="1" id="KW-0812">Transmembrane</keyword>
<feature type="transmembrane region" description="Helical" evidence="1">
    <location>
        <begin position="397"/>
        <end position="420"/>
    </location>
</feature>
<dbReference type="KEGG" id="frx:F7310_01400"/>
<gene>
    <name evidence="2" type="ORF">F7310_01400</name>
</gene>
<keyword evidence="3" id="KW-1185">Reference proteome</keyword>
<feature type="transmembrane region" description="Helical" evidence="1">
    <location>
        <begin position="467"/>
        <end position="485"/>
    </location>
</feature>
<dbReference type="AlphaFoldDB" id="A0A1L4BQH6"/>
<accession>A0A1L4BQH6</accession>
<sequence length="495" mass="57246">MEDNKNQFFSYNPYAIDSYLEIDENEFKTSLNLSDNDYESIVTYNLRFSSQANIYLINNVFLQRNNKLTIFTDLLSGEEINMSIIIFKDISLDCVLDLNLDNGCIIIFINCKISSLATEKMKNSNFGMRLFFYKCFWYIEGDFCISNCGCDYIDVIIYEPEFRELTTYFPSKQIEKNVKLCFNSKNKTFVQIVFLKSYNRKRLLELDQSLCTFCIENIGKLSKLSIFNAGIYKSVKVISSNGIDNLLINNSKNISLDINRICKKIDARKTVFDNFRLSNLKKIEEIPYFDDKSSVKHSVNIDKPTFNNLLKVKQGGSLEFSRLAEFFNRNNAYMEAQQLHRHYLLAKAKESLKEESKEDNSDKENKPCFCKKWTGLSGLINIYDFINGCGTSLLKPFIGILYCWLFTYLIFLSSSIKLVMSAKSTGVIAYSSYSVLFSIKQAFLVTVPLLATIHKPETVILNGVSQIFIYFLMIVSYLLVFLMALQIRKLLRLKE</sequence>
<dbReference type="Proteomes" id="UP000184222">
    <property type="component" value="Chromosome"/>
</dbReference>
<evidence type="ECO:0000313" key="3">
    <source>
        <dbReference type="Proteomes" id="UP000184222"/>
    </source>
</evidence>
<protein>
    <submittedName>
        <fullName evidence="2">Uncharacterized protein</fullName>
    </submittedName>
</protein>
<evidence type="ECO:0000313" key="2">
    <source>
        <dbReference type="EMBL" id="API86095.1"/>
    </source>
</evidence>
<proteinExistence type="predicted"/>
<feature type="transmembrane region" description="Helical" evidence="1">
    <location>
        <begin position="427"/>
        <end position="447"/>
    </location>
</feature>
<dbReference type="RefSeq" id="WP_072711290.1">
    <property type="nucleotide sequence ID" value="NZ_CP016796.1"/>
</dbReference>
<organism evidence="2 3">
    <name type="scientific">Francisella uliginis</name>
    <dbReference type="NCBI Taxonomy" id="573570"/>
    <lineage>
        <taxon>Bacteria</taxon>
        <taxon>Pseudomonadati</taxon>
        <taxon>Pseudomonadota</taxon>
        <taxon>Gammaproteobacteria</taxon>
        <taxon>Thiotrichales</taxon>
        <taxon>Francisellaceae</taxon>
        <taxon>Francisella</taxon>
    </lineage>
</organism>
<keyword evidence="1" id="KW-1133">Transmembrane helix</keyword>
<reference evidence="2 3" key="1">
    <citation type="journal article" date="2016" name="Appl. Environ. Microbiol.">
        <title>Whole genome relationships among Francisella bacteria of diverse origin define new species and provide specific regions for detection.</title>
        <authorList>
            <person name="Challacombe J.F."/>
            <person name="Petersen J.M."/>
            <person name="Gallegos-Graves V."/>
            <person name="Hodge D."/>
            <person name="Pillai S."/>
            <person name="Kuske C.R."/>
        </authorList>
    </citation>
    <scope>NUCLEOTIDE SEQUENCE [LARGE SCALE GENOMIC DNA]</scope>
    <source>
        <strain evidence="3">TX07-7310</strain>
    </source>
</reference>
<dbReference type="EMBL" id="CP016796">
    <property type="protein sequence ID" value="API86095.1"/>
    <property type="molecule type" value="Genomic_DNA"/>
</dbReference>
<name>A0A1L4BQH6_9GAMM</name>
<dbReference type="OrthoDB" id="9882025at2"/>